<evidence type="ECO:0000313" key="3">
    <source>
        <dbReference type="Proteomes" id="UP000682733"/>
    </source>
</evidence>
<dbReference type="PANTHER" id="PTHR22954:SF3">
    <property type="entry name" value="PROTEIN CBG08539"/>
    <property type="match status" value="1"/>
</dbReference>
<reference evidence="2" key="1">
    <citation type="submission" date="2021-02" db="EMBL/GenBank/DDBJ databases">
        <authorList>
            <person name="Nowell W R."/>
        </authorList>
    </citation>
    <scope>NUCLEOTIDE SEQUENCE</scope>
</reference>
<proteinExistence type="predicted"/>
<evidence type="ECO:0000313" key="2">
    <source>
        <dbReference type="EMBL" id="CAF3826434.1"/>
    </source>
</evidence>
<dbReference type="EMBL" id="CAJOBA010008356">
    <property type="protein sequence ID" value="CAF3826434.1"/>
    <property type="molecule type" value="Genomic_DNA"/>
</dbReference>
<comment type="caution">
    <text evidence="2">The sequence shown here is derived from an EMBL/GenBank/DDBJ whole genome shotgun (WGS) entry which is preliminary data.</text>
</comment>
<dbReference type="AlphaFoldDB" id="A0A8S2JX63"/>
<protein>
    <submittedName>
        <fullName evidence="2">Uncharacterized protein</fullName>
    </submittedName>
</protein>
<dbReference type="Pfam" id="PF03564">
    <property type="entry name" value="DUF1759"/>
    <property type="match status" value="1"/>
</dbReference>
<sequence>MNIPFHNRTIENMEQNEELISEMMTDKNKLVSFFGRIKILSDSLNQITTEDEKEQEELDSISEGLLELSYKYDEAVIPADIVLENLRRSLQRFLQVDLPNTNNIPSGAITANGKSNVRLPKLEIEKFDGEILKWKAFWGVFVSAIHENSTLNVIEKFTYLRSQLNGDAFKLIASYPVAAENYHPVIQVLKETYDNNVKIADNHFYSLFKLTMADNNKISLRTMLINFDTHLRALEALEIETKHRCILNMQRCSVTKIN</sequence>
<organism evidence="2 3">
    <name type="scientific">Didymodactylos carnosus</name>
    <dbReference type="NCBI Taxonomy" id="1234261"/>
    <lineage>
        <taxon>Eukaryota</taxon>
        <taxon>Metazoa</taxon>
        <taxon>Spiralia</taxon>
        <taxon>Gnathifera</taxon>
        <taxon>Rotifera</taxon>
        <taxon>Eurotatoria</taxon>
        <taxon>Bdelloidea</taxon>
        <taxon>Philodinida</taxon>
        <taxon>Philodinidae</taxon>
        <taxon>Didymodactylos</taxon>
    </lineage>
</organism>
<dbReference type="Proteomes" id="UP000677228">
    <property type="component" value="Unassembled WGS sequence"/>
</dbReference>
<gene>
    <name evidence="1" type="ORF">OVA965_LOCUS17410</name>
    <name evidence="2" type="ORF">TMI583_LOCUS17421</name>
</gene>
<dbReference type="PANTHER" id="PTHR22954">
    <property type="entry name" value="RETROVIRAL PROTEASE-RELATED"/>
    <property type="match status" value="1"/>
</dbReference>
<accession>A0A8S2JX63</accession>
<dbReference type="Proteomes" id="UP000682733">
    <property type="component" value="Unassembled WGS sequence"/>
</dbReference>
<dbReference type="EMBL" id="CAJNOK010008341">
    <property type="protein sequence ID" value="CAF1060913.1"/>
    <property type="molecule type" value="Genomic_DNA"/>
</dbReference>
<evidence type="ECO:0000313" key="1">
    <source>
        <dbReference type="EMBL" id="CAF1060913.1"/>
    </source>
</evidence>
<dbReference type="InterPro" id="IPR005312">
    <property type="entry name" value="DUF1759"/>
</dbReference>
<name>A0A8S2JX63_9BILA</name>